<reference evidence="2" key="1">
    <citation type="submission" date="2022-10" db="EMBL/GenBank/DDBJ databases">
        <title>Genome assembly of Pristionchus species.</title>
        <authorList>
            <person name="Yoshida K."/>
            <person name="Sommer R.J."/>
        </authorList>
    </citation>
    <scope>NUCLEOTIDE SEQUENCE [LARGE SCALE GENOMIC DNA]</scope>
    <source>
        <strain evidence="2">RS5460</strain>
    </source>
</reference>
<dbReference type="AlphaFoldDB" id="A0AAN5I9J0"/>
<evidence type="ECO:0000313" key="2">
    <source>
        <dbReference type="Proteomes" id="UP001328107"/>
    </source>
</evidence>
<feature type="non-terminal residue" evidence="1">
    <location>
        <position position="1"/>
    </location>
</feature>
<accession>A0AAN5I9J0</accession>
<dbReference type="Proteomes" id="UP001328107">
    <property type="component" value="Unassembled WGS sequence"/>
</dbReference>
<name>A0AAN5I9J0_9BILA</name>
<organism evidence="1 2">
    <name type="scientific">Pristionchus mayeri</name>
    <dbReference type="NCBI Taxonomy" id="1317129"/>
    <lineage>
        <taxon>Eukaryota</taxon>
        <taxon>Metazoa</taxon>
        <taxon>Ecdysozoa</taxon>
        <taxon>Nematoda</taxon>
        <taxon>Chromadorea</taxon>
        <taxon>Rhabditida</taxon>
        <taxon>Rhabditina</taxon>
        <taxon>Diplogasteromorpha</taxon>
        <taxon>Diplogasteroidea</taxon>
        <taxon>Neodiplogasteridae</taxon>
        <taxon>Pristionchus</taxon>
    </lineage>
</organism>
<dbReference type="EMBL" id="BTRK01000006">
    <property type="protein sequence ID" value="GMR57718.1"/>
    <property type="molecule type" value="Genomic_DNA"/>
</dbReference>
<feature type="non-terminal residue" evidence="1">
    <location>
        <position position="77"/>
    </location>
</feature>
<evidence type="ECO:0000313" key="1">
    <source>
        <dbReference type="EMBL" id="GMR57718.1"/>
    </source>
</evidence>
<comment type="caution">
    <text evidence="1">The sequence shown here is derived from an EMBL/GenBank/DDBJ whole genome shotgun (WGS) entry which is preliminary data.</text>
</comment>
<proteinExistence type="predicted"/>
<protein>
    <submittedName>
        <fullName evidence="1">Uncharacterized protein</fullName>
    </submittedName>
</protein>
<gene>
    <name evidence="1" type="ORF">PMAYCL1PPCAC_27913</name>
</gene>
<keyword evidence="2" id="KW-1185">Reference proteome</keyword>
<sequence>WETELESSARTKAAGLLICSSTTPMETKFMVFDRMDLMKGVLVSSRISSMNPSSPIVEALRSIANMMRSEDEKRRKR</sequence>